<dbReference type="EMBL" id="NEXE01000056">
    <property type="protein sequence ID" value="PSN90539.1"/>
    <property type="molecule type" value="Genomic_DNA"/>
</dbReference>
<comment type="caution">
    <text evidence="3">The sequence shown here is derived from an EMBL/GenBank/DDBJ whole genome shotgun (WGS) entry which is preliminary data.</text>
</comment>
<evidence type="ECO:0000259" key="2">
    <source>
        <dbReference type="Pfam" id="PF18822"/>
    </source>
</evidence>
<evidence type="ECO:0000313" key="3">
    <source>
        <dbReference type="EMBL" id="PSN90539.1"/>
    </source>
</evidence>
<organism evidence="3 4">
    <name type="scientific">Candidatus Marsarchaeota G2 archaeon OSP_D</name>
    <dbReference type="NCBI Taxonomy" id="1978157"/>
    <lineage>
        <taxon>Archaea</taxon>
        <taxon>Candidatus Marsarchaeota</taxon>
        <taxon>Candidatus Marsarchaeota group 2</taxon>
    </lineage>
</organism>
<dbReference type="InterPro" id="IPR041461">
    <property type="entry name" value="CdvA_CC"/>
</dbReference>
<evidence type="ECO:0000256" key="1">
    <source>
        <dbReference type="SAM" id="Coils"/>
    </source>
</evidence>
<dbReference type="AlphaFoldDB" id="A0A2R6AVX7"/>
<dbReference type="Proteomes" id="UP000240322">
    <property type="component" value="Unassembled WGS sequence"/>
</dbReference>
<gene>
    <name evidence="3" type="ORF">B9Q03_06530</name>
</gene>
<dbReference type="Pfam" id="PF18822">
    <property type="entry name" value="CdvA"/>
    <property type="match status" value="1"/>
</dbReference>
<feature type="coiled-coil region" evidence="1">
    <location>
        <begin position="133"/>
        <end position="160"/>
    </location>
</feature>
<protein>
    <recommendedName>
        <fullName evidence="2">CdvA-like coiled-coil domain-containing protein</fullName>
    </recommendedName>
</protein>
<reference evidence="3 4" key="1">
    <citation type="submission" date="2017-04" db="EMBL/GenBank/DDBJ databases">
        <title>Novel microbial lineages endemic to geothermal iron-oxide mats fill important gaps in the evolutionary history of Archaea.</title>
        <authorList>
            <person name="Jay Z.J."/>
            <person name="Beam J.P."/>
            <person name="Dlakic M."/>
            <person name="Rusch D.B."/>
            <person name="Kozubal M.A."/>
            <person name="Inskeep W.P."/>
        </authorList>
    </citation>
    <scope>NUCLEOTIDE SEQUENCE [LARGE SCALE GENOMIC DNA]</scope>
    <source>
        <strain evidence="3">OSP_D</strain>
    </source>
</reference>
<sequence>MSPSRHLGKTVKDEYNRVVGWVAGFFNYLPESEGSQSGKAEFYFVVQTTDGFQEIPSSRVLSVEENYIIVKSELKQSLKETKDRIEWLYERIRALEEASTKDNSASDAPVLTAAQLQHKVRFNSLVESIHPLLEVAQRRVDRLLSEIELIERAMVDLNIARTMNEIGEKDFEYWSKRLKDGLNSAHLELSDLDDLVKSLSRIEREYRDVFRVEIVSETDRRE</sequence>
<keyword evidence="1" id="KW-0175">Coiled coil</keyword>
<feature type="domain" description="CdvA-like coiled-coil" evidence="2">
    <location>
        <begin position="91"/>
        <end position="209"/>
    </location>
</feature>
<feature type="coiled-coil region" evidence="1">
    <location>
        <begin position="71"/>
        <end position="98"/>
    </location>
</feature>
<proteinExistence type="predicted"/>
<evidence type="ECO:0000313" key="4">
    <source>
        <dbReference type="Proteomes" id="UP000240322"/>
    </source>
</evidence>
<name>A0A2R6AVX7_9ARCH</name>
<accession>A0A2R6AVX7</accession>